<dbReference type="GO" id="GO:0003755">
    <property type="term" value="F:peptidyl-prolyl cis-trans isomerase activity"/>
    <property type="evidence" value="ECO:0007669"/>
    <property type="project" value="UniProtKB-KW"/>
</dbReference>
<dbReference type="InterPro" id="IPR046357">
    <property type="entry name" value="PPIase_dom_sf"/>
</dbReference>
<dbReference type="PROSITE" id="PS50059">
    <property type="entry name" value="FKBP_PPIASE"/>
    <property type="match status" value="1"/>
</dbReference>
<accession>A0A8J3FI75</accession>
<dbReference type="GO" id="GO:0005509">
    <property type="term" value="F:calcium ion binding"/>
    <property type="evidence" value="ECO:0007669"/>
    <property type="project" value="InterPro"/>
</dbReference>
<dbReference type="InterPro" id="IPR018247">
    <property type="entry name" value="EF_Hand_1_Ca_BS"/>
</dbReference>
<feature type="chain" id="PRO_5035298606" description="peptidylprolyl isomerase" evidence="5">
    <location>
        <begin position="23"/>
        <end position="333"/>
    </location>
</feature>
<dbReference type="EMBL" id="BMNR01000004">
    <property type="protein sequence ID" value="GGK24215.1"/>
    <property type="molecule type" value="Genomic_DNA"/>
</dbReference>
<dbReference type="SUPFAM" id="SSF54534">
    <property type="entry name" value="FKBP-like"/>
    <property type="match status" value="1"/>
</dbReference>
<reference evidence="7" key="1">
    <citation type="journal article" date="2014" name="Int. J. Syst. Evol. Microbiol.">
        <title>Complete genome sequence of Corynebacterium casei LMG S-19264T (=DSM 44701T), isolated from a smear-ripened cheese.</title>
        <authorList>
            <consortium name="US DOE Joint Genome Institute (JGI-PGF)"/>
            <person name="Walter F."/>
            <person name="Albersmeier A."/>
            <person name="Kalinowski J."/>
            <person name="Ruckert C."/>
        </authorList>
    </citation>
    <scope>NUCLEOTIDE SEQUENCE</scope>
    <source>
        <strain evidence="7">JCM 12862</strain>
    </source>
</reference>
<evidence type="ECO:0000313" key="7">
    <source>
        <dbReference type="EMBL" id="GGK24215.1"/>
    </source>
</evidence>
<gene>
    <name evidence="7" type="ORF">GCM10007962_18030</name>
</gene>
<protein>
    <recommendedName>
        <fullName evidence="2 4">peptidylprolyl isomerase</fullName>
        <ecNumber evidence="2 4">5.2.1.8</ecNumber>
    </recommendedName>
</protein>
<organism evidence="7 8">
    <name type="scientific">Yeosuana aromativorans</name>
    <dbReference type="NCBI Taxonomy" id="288019"/>
    <lineage>
        <taxon>Bacteria</taxon>
        <taxon>Pseudomonadati</taxon>
        <taxon>Bacteroidota</taxon>
        <taxon>Flavobacteriia</taxon>
        <taxon>Flavobacteriales</taxon>
        <taxon>Flavobacteriaceae</taxon>
        <taxon>Yeosuana</taxon>
    </lineage>
</organism>
<name>A0A8J3FI75_9FLAO</name>
<comment type="caution">
    <text evidence="7">The sequence shown here is derived from an EMBL/GenBank/DDBJ whole genome shotgun (WGS) entry which is preliminary data.</text>
</comment>
<proteinExistence type="predicted"/>
<evidence type="ECO:0000313" key="8">
    <source>
        <dbReference type="Proteomes" id="UP000612329"/>
    </source>
</evidence>
<dbReference type="InterPro" id="IPR028974">
    <property type="entry name" value="TSP_type-3_rpt"/>
</dbReference>
<dbReference type="PROSITE" id="PS00018">
    <property type="entry name" value="EF_HAND_1"/>
    <property type="match status" value="1"/>
</dbReference>
<keyword evidence="5" id="KW-0732">Signal</keyword>
<sequence>MRIRKGALCVLCLALGFLSCKKDNNTSTPTVEIRDRGEQQIIDNDSIVGYLETHYYNKSAFEGNTDPKISDLVINEVASDMNISTDADSLLINAIETKTVTYADTDYEFYILKLNQGGGDSPTFADQVRVNYEGRLLDETVFDNTANPVTFNLLSLVPGWSKAVPNFSTAESFADVGDGTIDYMNHGVGVMFIPSGLGYFSSATSNIPSYSPLIFKFEVLQMYQNDDDGDGIPSYLEDLNGDGEFTLADDDTDGDNIPNYGDTDDDGDGILTANEIVVKTYNQTTKDAIENMSLASNEVLIKIKEESDGTFTGTTVTFTDTDGDGVPDYLDAN</sequence>
<reference evidence="7" key="2">
    <citation type="submission" date="2020-09" db="EMBL/GenBank/DDBJ databases">
        <authorList>
            <person name="Sun Q."/>
            <person name="Ohkuma M."/>
        </authorList>
    </citation>
    <scope>NUCLEOTIDE SEQUENCE</scope>
    <source>
        <strain evidence="7">JCM 12862</strain>
    </source>
</reference>
<dbReference type="SUPFAM" id="SSF103647">
    <property type="entry name" value="TSP type-3 repeat"/>
    <property type="match status" value="1"/>
</dbReference>
<dbReference type="PROSITE" id="PS51257">
    <property type="entry name" value="PROKAR_LIPOPROTEIN"/>
    <property type="match status" value="1"/>
</dbReference>
<dbReference type="Gene3D" id="3.10.50.40">
    <property type="match status" value="1"/>
</dbReference>
<evidence type="ECO:0000256" key="1">
    <source>
        <dbReference type="ARBA" id="ARBA00000971"/>
    </source>
</evidence>
<evidence type="ECO:0000256" key="5">
    <source>
        <dbReference type="SAM" id="SignalP"/>
    </source>
</evidence>
<keyword evidence="3 4" id="KW-0697">Rotamase</keyword>
<dbReference type="Pfam" id="PF00254">
    <property type="entry name" value="FKBP_C"/>
    <property type="match status" value="1"/>
</dbReference>
<dbReference type="EC" id="5.2.1.8" evidence="2 4"/>
<feature type="domain" description="PPIase FKBP-type" evidence="6">
    <location>
        <begin position="125"/>
        <end position="223"/>
    </location>
</feature>
<keyword evidence="8" id="KW-1185">Reference proteome</keyword>
<comment type="catalytic activity">
    <reaction evidence="1 4">
        <text>[protein]-peptidylproline (omega=180) = [protein]-peptidylproline (omega=0)</text>
        <dbReference type="Rhea" id="RHEA:16237"/>
        <dbReference type="Rhea" id="RHEA-COMP:10747"/>
        <dbReference type="Rhea" id="RHEA-COMP:10748"/>
        <dbReference type="ChEBI" id="CHEBI:83833"/>
        <dbReference type="ChEBI" id="CHEBI:83834"/>
        <dbReference type="EC" id="5.2.1.8"/>
    </reaction>
</comment>
<evidence type="ECO:0000259" key="6">
    <source>
        <dbReference type="PROSITE" id="PS50059"/>
    </source>
</evidence>
<dbReference type="InterPro" id="IPR001179">
    <property type="entry name" value="PPIase_FKBP_dom"/>
</dbReference>
<evidence type="ECO:0000256" key="3">
    <source>
        <dbReference type="ARBA" id="ARBA00023110"/>
    </source>
</evidence>
<dbReference type="RefSeq" id="WP_188652252.1">
    <property type="nucleotide sequence ID" value="NZ_BMNR01000004.1"/>
</dbReference>
<evidence type="ECO:0000256" key="2">
    <source>
        <dbReference type="ARBA" id="ARBA00013194"/>
    </source>
</evidence>
<dbReference type="AlphaFoldDB" id="A0A8J3FI75"/>
<evidence type="ECO:0000256" key="4">
    <source>
        <dbReference type="PROSITE-ProRule" id="PRU00277"/>
    </source>
</evidence>
<feature type="signal peptide" evidence="5">
    <location>
        <begin position="1"/>
        <end position="22"/>
    </location>
</feature>
<dbReference type="Proteomes" id="UP000612329">
    <property type="component" value="Unassembled WGS sequence"/>
</dbReference>
<keyword evidence="4" id="KW-0413">Isomerase</keyword>